<dbReference type="AlphaFoldDB" id="A0A2B8BNS2"/>
<proteinExistence type="predicted"/>
<dbReference type="Pfam" id="PF09722">
    <property type="entry name" value="Xre_MbcA_ParS_C"/>
    <property type="match status" value="1"/>
</dbReference>
<dbReference type="Proteomes" id="UP000225379">
    <property type="component" value="Unassembled WGS sequence"/>
</dbReference>
<dbReference type="EMBL" id="PDKW01000036">
    <property type="protein sequence ID" value="PGH59400.1"/>
    <property type="molecule type" value="Genomic_DNA"/>
</dbReference>
<organism evidence="2 3">
    <name type="scientific">Azospirillum palustre</name>
    <dbReference type="NCBI Taxonomy" id="2044885"/>
    <lineage>
        <taxon>Bacteria</taxon>
        <taxon>Pseudomonadati</taxon>
        <taxon>Pseudomonadota</taxon>
        <taxon>Alphaproteobacteria</taxon>
        <taxon>Rhodospirillales</taxon>
        <taxon>Azospirillaceae</taxon>
        <taxon>Azospirillum</taxon>
    </lineage>
</organism>
<feature type="domain" description="Antitoxin Xre/MbcA/ParS-like toxin-binding" evidence="1">
    <location>
        <begin position="62"/>
        <end position="108"/>
    </location>
</feature>
<protein>
    <recommendedName>
        <fullName evidence="1">Antitoxin Xre/MbcA/ParS-like toxin-binding domain-containing protein</fullName>
    </recommendedName>
</protein>
<name>A0A2B8BNS2_9PROT</name>
<evidence type="ECO:0000313" key="2">
    <source>
        <dbReference type="EMBL" id="PGH59400.1"/>
    </source>
</evidence>
<keyword evidence="3" id="KW-1185">Reference proteome</keyword>
<comment type="caution">
    <text evidence="2">The sequence shown here is derived from an EMBL/GenBank/DDBJ whole genome shotgun (WGS) entry which is preliminary data.</text>
</comment>
<gene>
    <name evidence="2" type="ORF">CRT60_00990</name>
</gene>
<evidence type="ECO:0000259" key="1">
    <source>
        <dbReference type="Pfam" id="PF09722"/>
    </source>
</evidence>
<dbReference type="InterPro" id="IPR024467">
    <property type="entry name" value="Xre/MbcA/ParS-like_toxin-bd"/>
</dbReference>
<sequence length="118" mass="12627">MAKALEGLDFWAATDEQARAILGAGLHGVLAGWRSGIGIEMALDDPGISARLTALIVIIHHLGRLFADPADVLAWVRSPAEAFGGQSPLERMASGRLESLKEVHGHLRRRVAADQDGR</sequence>
<accession>A0A2B8BNS2</accession>
<evidence type="ECO:0000313" key="3">
    <source>
        <dbReference type="Proteomes" id="UP000225379"/>
    </source>
</evidence>
<reference evidence="3" key="1">
    <citation type="submission" date="2017-10" db="EMBL/GenBank/DDBJ databases">
        <authorList>
            <person name="Kravchenko I.K."/>
            <person name="Grouzdev D.S."/>
        </authorList>
    </citation>
    <scope>NUCLEOTIDE SEQUENCE [LARGE SCALE GENOMIC DNA]</scope>
    <source>
        <strain evidence="3">B2</strain>
    </source>
</reference>